<feature type="domain" description="CoA-binding" evidence="1">
    <location>
        <begin position="17"/>
        <end position="96"/>
    </location>
</feature>
<dbReference type="InterPro" id="IPR036291">
    <property type="entry name" value="NAD(P)-bd_dom_sf"/>
</dbReference>
<reference evidence="2" key="2">
    <citation type="submission" date="2024-10" db="UniProtKB">
        <authorList>
            <consortium name="EnsemblProtists"/>
        </authorList>
    </citation>
    <scope>IDENTIFICATION</scope>
</reference>
<organism evidence="2 3">
    <name type="scientific">Emiliania huxleyi (strain CCMP1516)</name>
    <dbReference type="NCBI Taxonomy" id="280463"/>
    <lineage>
        <taxon>Eukaryota</taxon>
        <taxon>Haptista</taxon>
        <taxon>Haptophyta</taxon>
        <taxon>Prymnesiophyceae</taxon>
        <taxon>Isochrysidales</taxon>
        <taxon>Noelaerhabdaceae</taxon>
        <taxon>Emiliania</taxon>
    </lineage>
</organism>
<dbReference type="Proteomes" id="UP000013827">
    <property type="component" value="Unassembled WGS sequence"/>
</dbReference>
<evidence type="ECO:0000259" key="1">
    <source>
        <dbReference type="Pfam" id="PF13380"/>
    </source>
</evidence>
<reference evidence="3" key="1">
    <citation type="journal article" date="2013" name="Nature">
        <title>Pan genome of the phytoplankton Emiliania underpins its global distribution.</title>
        <authorList>
            <person name="Read B.A."/>
            <person name="Kegel J."/>
            <person name="Klute M.J."/>
            <person name="Kuo A."/>
            <person name="Lefebvre S.C."/>
            <person name="Maumus F."/>
            <person name="Mayer C."/>
            <person name="Miller J."/>
            <person name="Monier A."/>
            <person name="Salamov A."/>
            <person name="Young J."/>
            <person name="Aguilar M."/>
            <person name="Claverie J.M."/>
            <person name="Frickenhaus S."/>
            <person name="Gonzalez K."/>
            <person name="Herman E.K."/>
            <person name="Lin Y.C."/>
            <person name="Napier J."/>
            <person name="Ogata H."/>
            <person name="Sarno A.F."/>
            <person name="Shmutz J."/>
            <person name="Schroeder D."/>
            <person name="de Vargas C."/>
            <person name="Verret F."/>
            <person name="von Dassow P."/>
            <person name="Valentin K."/>
            <person name="Van de Peer Y."/>
            <person name="Wheeler G."/>
            <person name="Dacks J.B."/>
            <person name="Delwiche C.F."/>
            <person name="Dyhrman S.T."/>
            <person name="Glockner G."/>
            <person name="John U."/>
            <person name="Richards T."/>
            <person name="Worden A.Z."/>
            <person name="Zhang X."/>
            <person name="Grigoriev I.V."/>
            <person name="Allen A.E."/>
            <person name="Bidle K."/>
            <person name="Borodovsky M."/>
            <person name="Bowler C."/>
            <person name="Brownlee C."/>
            <person name="Cock J.M."/>
            <person name="Elias M."/>
            <person name="Gladyshev V.N."/>
            <person name="Groth M."/>
            <person name="Guda C."/>
            <person name="Hadaegh A."/>
            <person name="Iglesias-Rodriguez M.D."/>
            <person name="Jenkins J."/>
            <person name="Jones B.M."/>
            <person name="Lawson T."/>
            <person name="Leese F."/>
            <person name="Lindquist E."/>
            <person name="Lobanov A."/>
            <person name="Lomsadze A."/>
            <person name="Malik S.B."/>
            <person name="Marsh M.E."/>
            <person name="Mackinder L."/>
            <person name="Mock T."/>
            <person name="Mueller-Roeber B."/>
            <person name="Pagarete A."/>
            <person name="Parker M."/>
            <person name="Probert I."/>
            <person name="Quesneville H."/>
            <person name="Raines C."/>
            <person name="Rensing S.A."/>
            <person name="Riano-Pachon D.M."/>
            <person name="Richier S."/>
            <person name="Rokitta S."/>
            <person name="Shiraiwa Y."/>
            <person name="Soanes D.M."/>
            <person name="van der Giezen M."/>
            <person name="Wahlund T.M."/>
            <person name="Williams B."/>
            <person name="Wilson W."/>
            <person name="Wolfe G."/>
            <person name="Wurch L.L."/>
        </authorList>
    </citation>
    <scope>NUCLEOTIDE SEQUENCE</scope>
</reference>
<dbReference type="Gene3D" id="3.40.50.720">
    <property type="entry name" value="NAD(P)-binding Rossmann-like Domain"/>
    <property type="match status" value="1"/>
</dbReference>
<dbReference type="PaxDb" id="2903-EOD32810"/>
<dbReference type="KEGG" id="ehx:EMIHUDRAFT_230423"/>
<proteinExistence type="predicted"/>
<keyword evidence="3" id="KW-1185">Reference proteome</keyword>
<protein>
    <recommendedName>
        <fullName evidence="1">CoA-binding domain-containing protein</fullName>
    </recommendedName>
</protein>
<evidence type="ECO:0000313" key="3">
    <source>
        <dbReference type="Proteomes" id="UP000013827"/>
    </source>
</evidence>
<dbReference type="SUPFAM" id="SSF51735">
    <property type="entry name" value="NAD(P)-binding Rossmann-fold domains"/>
    <property type="match status" value="1"/>
</dbReference>
<dbReference type="HOGENOM" id="CLU_1910614_0_0_1"/>
<name>A0A0D3KAM5_EMIH1</name>
<dbReference type="GeneID" id="17278083"/>
<dbReference type="RefSeq" id="XP_005785239.1">
    <property type="nucleotide sequence ID" value="XM_005785182.1"/>
</dbReference>
<accession>A0A0D3KAM5</accession>
<dbReference type="EnsemblProtists" id="EOD32810">
    <property type="protein sequence ID" value="EOD32810"/>
    <property type="gene ID" value="EMIHUDRAFT_230423"/>
</dbReference>
<dbReference type="InterPro" id="IPR003781">
    <property type="entry name" value="CoA-bd"/>
</dbReference>
<evidence type="ECO:0000313" key="2">
    <source>
        <dbReference type="EnsemblProtists" id="EOD32810"/>
    </source>
</evidence>
<dbReference type="AlphaFoldDB" id="A0A0D3KAM5"/>
<dbReference type="Pfam" id="PF13380">
    <property type="entry name" value="CoA_binding_2"/>
    <property type="match status" value="1"/>
</dbReference>
<sequence>MSHVTSPTGPVLGAHPRRWAVVGDVLNQNKPAFDVAARLEACGRNVARVSPYCKSGEVATSLEAVPGEIDAVNLIISPKLGVDVLEAAAARGIKCAAAWDPYTKHRAFTGRLFRLFRLQGCVLVTPLPPLPQE</sequence>